<evidence type="ECO:0000256" key="3">
    <source>
        <dbReference type="ARBA" id="ARBA00022692"/>
    </source>
</evidence>
<feature type="transmembrane region" description="Helical" evidence="7">
    <location>
        <begin position="651"/>
        <end position="669"/>
    </location>
</feature>
<feature type="transmembrane region" description="Helical" evidence="7">
    <location>
        <begin position="675"/>
        <end position="697"/>
    </location>
</feature>
<dbReference type="GO" id="GO:0005315">
    <property type="term" value="F:phosphate transmembrane transporter activity"/>
    <property type="evidence" value="ECO:0007669"/>
    <property type="project" value="TreeGrafter"/>
</dbReference>
<evidence type="ECO:0000256" key="5">
    <source>
        <dbReference type="ARBA" id="ARBA00023136"/>
    </source>
</evidence>
<feature type="transmembrane region" description="Helical" evidence="7">
    <location>
        <begin position="742"/>
        <end position="775"/>
    </location>
</feature>
<feature type="domain" description="SPX" evidence="8">
    <location>
        <begin position="1"/>
        <end position="274"/>
    </location>
</feature>
<dbReference type="CDD" id="cd14478">
    <property type="entry name" value="SPX_PHO87_PHO90_like"/>
    <property type="match status" value="1"/>
</dbReference>
<feature type="region of interest" description="Disordered" evidence="6">
    <location>
        <begin position="94"/>
        <end position="147"/>
    </location>
</feature>
<dbReference type="PANTHER" id="PTHR10283:SF92">
    <property type="entry name" value="LOW-AFFINITY PHOSPHATE TRANSPORTER PHO91"/>
    <property type="match status" value="1"/>
</dbReference>
<feature type="transmembrane region" description="Helical" evidence="7">
    <location>
        <begin position="426"/>
        <end position="457"/>
    </location>
</feature>
<protein>
    <submittedName>
        <fullName evidence="9">Low-affinity phosphate transporter</fullName>
    </submittedName>
</protein>
<dbReference type="InterPro" id="IPR004680">
    <property type="entry name" value="Cit_transptr-like_dom"/>
</dbReference>
<keyword evidence="5 7" id="KW-0472">Membrane</keyword>
<proteinExistence type="predicted"/>
<dbReference type="AlphaFoldDB" id="A0A8H3IKM9"/>
<gene>
    <name evidence="9" type="primary">PHO91</name>
    <name evidence="9" type="ORF">HETSPECPRED_005056</name>
</gene>
<accession>A0A8H3IKM9</accession>
<sequence>MKFSHSIQFNAVPDWTSHYINYSNLKKLIYNLEKTIHQTHPEHDAESSPLISSDEDPDVIFQRALDAELEKIGQFYELKELEIYGEVTELLRDEESYEEETEQFDPDQLDSSNDRGFNRGGRPRNGSMFQSLGFHGFGSRKRRTSTMSASIDDINEEGDSDDDAGDLAALTKTQSMKERRKTYDANAQSIDDLRSSREYGSAKRRPSQTFDEASDNAFSLLVAYGMTLKKRTTGLYVSLCELKSFIQLNKTGFSKACKKYDKTLDRNIKSSYVKSRVNAAYPFKPSTMLHLEENIANVERSYAHIATKGDISSARRELRLHLREHVVWERNTVWREMIGVERKAQAANMGIRRTLLGGDHDPSNARLQGDEPDEMEKQEIVTPVGRLTCPRWLFSSTFFMLVAILAVFLVLLVVPIMEQEVQQNCLALVVFVSLLWATEVIPLFVTGLLVPFLAVILRVVRSDESHLRLDAKSATKYVFAAMWTPVIMLLLGGFTLAAALSKYSIAKLMATFVLSKAGTRPRTVLLTNMFVALVASMWISNVAAPVLCFSIIQPLLRNLPSDSDFSKALILGIALASNIGGAASPIASPQNIIALQNMSPEPSWGIWFIVALPVCIISILLIWLLLLVTFRPGRGTTIVPIRPMKDKFTGVQWFISIVTLVTIILWCVTHQLESVFGDMGVVAIIPIVLFFGTGILTKEDFNNFLWTIIILAAGGLSLGKAVSSSGLLDTIATTITEKVEGMSLYGVLVVFTALCLVVATFISHTVAALIILPLVHEVGAGMKDPHPNLLVMGSALMCSAAMGLPTSGFPNMSKSH</sequence>
<dbReference type="GO" id="GO:0006797">
    <property type="term" value="P:polyphosphate metabolic process"/>
    <property type="evidence" value="ECO:0007669"/>
    <property type="project" value="TreeGrafter"/>
</dbReference>
<evidence type="ECO:0000313" key="9">
    <source>
        <dbReference type="EMBL" id="CAF9922388.1"/>
    </source>
</evidence>
<evidence type="ECO:0000256" key="1">
    <source>
        <dbReference type="ARBA" id="ARBA00004141"/>
    </source>
</evidence>
<dbReference type="InterPro" id="IPR004331">
    <property type="entry name" value="SPX_dom"/>
</dbReference>
<evidence type="ECO:0000259" key="8">
    <source>
        <dbReference type="PROSITE" id="PS51382"/>
    </source>
</evidence>
<dbReference type="Pfam" id="PF03600">
    <property type="entry name" value="CitMHS"/>
    <property type="match status" value="1"/>
</dbReference>
<dbReference type="OrthoDB" id="10260443at2759"/>
<dbReference type="EMBL" id="CAJPDS010000030">
    <property type="protein sequence ID" value="CAF9922388.1"/>
    <property type="molecule type" value="Genomic_DNA"/>
</dbReference>
<dbReference type="CDD" id="cd01115">
    <property type="entry name" value="SLC13_permease"/>
    <property type="match status" value="1"/>
</dbReference>
<reference evidence="9" key="1">
    <citation type="submission" date="2021-03" db="EMBL/GenBank/DDBJ databases">
        <authorList>
            <person name="Tagirdzhanova G."/>
        </authorList>
    </citation>
    <scope>NUCLEOTIDE SEQUENCE</scope>
</reference>
<dbReference type="GO" id="GO:0006817">
    <property type="term" value="P:phosphate ion transport"/>
    <property type="evidence" value="ECO:0007669"/>
    <property type="project" value="TreeGrafter"/>
</dbReference>
<feature type="transmembrane region" description="Helical" evidence="7">
    <location>
        <begin position="477"/>
        <end position="500"/>
    </location>
</feature>
<evidence type="ECO:0000256" key="2">
    <source>
        <dbReference type="ARBA" id="ARBA00022448"/>
    </source>
</evidence>
<keyword evidence="2" id="KW-0813">Transport</keyword>
<keyword evidence="3 7" id="KW-0812">Transmembrane</keyword>
<dbReference type="PROSITE" id="PS51382">
    <property type="entry name" value="SPX"/>
    <property type="match status" value="1"/>
</dbReference>
<organism evidence="9 10">
    <name type="scientific">Heterodermia speciosa</name>
    <dbReference type="NCBI Taxonomy" id="116794"/>
    <lineage>
        <taxon>Eukaryota</taxon>
        <taxon>Fungi</taxon>
        <taxon>Dikarya</taxon>
        <taxon>Ascomycota</taxon>
        <taxon>Pezizomycotina</taxon>
        <taxon>Lecanoromycetes</taxon>
        <taxon>OSLEUM clade</taxon>
        <taxon>Lecanoromycetidae</taxon>
        <taxon>Caliciales</taxon>
        <taxon>Physciaceae</taxon>
        <taxon>Heterodermia</taxon>
    </lineage>
</organism>
<comment type="subcellular location">
    <subcellularLocation>
        <location evidence="1">Membrane</location>
        <topology evidence="1">Multi-pass membrane protein</topology>
    </subcellularLocation>
</comment>
<evidence type="ECO:0000256" key="7">
    <source>
        <dbReference type="SAM" id="Phobius"/>
    </source>
</evidence>
<feature type="transmembrane region" description="Helical" evidence="7">
    <location>
        <begin position="392"/>
        <end position="414"/>
    </location>
</feature>
<feature type="compositionally biased region" description="Acidic residues" evidence="6">
    <location>
        <begin position="95"/>
        <end position="108"/>
    </location>
</feature>
<name>A0A8H3IKM9_9LECA</name>
<keyword evidence="10" id="KW-1185">Reference proteome</keyword>
<feature type="transmembrane region" description="Helical" evidence="7">
    <location>
        <begin position="530"/>
        <end position="552"/>
    </location>
</feature>
<keyword evidence="4 7" id="KW-1133">Transmembrane helix</keyword>
<dbReference type="PANTHER" id="PTHR10283">
    <property type="entry name" value="SOLUTE CARRIER FAMILY 13 MEMBER"/>
    <property type="match status" value="1"/>
</dbReference>
<evidence type="ECO:0000256" key="6">
    <source>
        <dbReference type="SAM" id="MobiDB-lite"/>
    </source>
</evidence>
<feature type="transmembrane region" description="Helical" evidence="7">
    <location>
        <begin position="604"/>
        <end position="630"/>
    </location>
</feature>
<comment type="caution">
    <text evidence="9">The sequence shown here is derived from an EMBL/GenBank/DDBJ whole genome shotgun (WGS) entry which is preliminary data.</text>
</comment>
<dbReference type="Pfam" id="PF03105">
    <property type="entry name" value="SPX"/>
    <property type="match status" value="2"/>
</dbReference>
<evidence type="ECO:0000256" key="4">
    <source>
        <dbReference type="ARBA" id="ARBA00022989"/>
    </source>
</evidence>
<dbReference type="GO" id="GO:0005886">
    <property type="term" value="C:plasma membrane"/>
    <property type="evidence" value="ECO:0007669"/>
    <property type="project" value="TreeGrafter"/>
</dbReference>
<feature type="transmembrane region" description="Helical" evidence="7">
    <location>
        <begin position="787"/>
        <end position="806"/>
    </location>
</feature>
<feature type="transmembrane region" description="Helical" evidence="7">
    <location>
        <begin position="704"/>
        <end position="722"/>
    </location>
</feature>
<evidence type="ECO:0000313" key="10">
    <source>
        <dbReference type="Proteomes" id="UP000664521"/>
    </source>
</evidence>
<dbReference type="Proteomes" id="UP000664521">
    <property type="component" value="Unassembled WGS sequence"/>
</dbReference>